<dbReference type="GO" id="GO:0046872">
    <property type="term" value="F:metal ion binding"/>
    <property type="evidence" value="ECO:0007669"/>
    <property type="project" value="UniProtKB-KW"/>
</dbReference>
<dbReference type="AlphaFoldDB" id="A0A8H7SAN5"/>
<dbReference type="SUPFAM" id="SSF81653">
    <property type="entry name" value="Calcium ATPase, transduction domain A"/>
    <property type="match status" value="1"/>
</dbReference>
<dbReference type="InterPro" id="IPR001757">
    <property type="entry name" value="P_typ_ATPase"/>
</dbReference>
<keyword evidence="7 15" id="KW-0106">Calcium</keyword>
<evidence type="ECO:0000313" key="21">
    <source>
        <dbReference type="Proteomes" id="UP000646827"/>
    </source>
</evidence>
<evidence type="ECO:0000256" key="10">
    <source>
        <dbReference type="ARBA" id="ARBA00022967"/>
    </source>
</evidence>
<dbReference type="SUPFAM" id="SSF81665">
    <property type="entry name" value="Calcium ATPase, transmembrane domain M"/>
    <property type="match status" value="1"/>
</dbReference>
<dbReference type="EMBL" id="JAEPRB010000031">
    <property type="protein sequence ID" value="KAG2225180.1"/>
    <property type="molecule type" value="Genomic_DNA"/>
</dbReference>
<accession>A0A8H7SAN5</accession>
<gene>
    <name evidence="20" type="ORF">INT45_009509</name>
</gene>
<dbReference type="FunFam" id="3.40.50.1000:FF:000018">
    <property type="entry name" value="Calcium-transporting ATPase"/>
    <property type="match status" value="1"/>
</dbReference>
<dbReference type="InterPro" id="IPR023214">
    <property type="entry name" value="HAD_sf"/>
</dbReference>
<evidence type="ECO:0000313" key="20">
    <source>
        <dbReference type="EMBL" id="KAG2225180.1"/>
    </source>
</evidence>
<dbReference type="OrthoDB" id="3352408at2759"/>
<feature type="transmembrane region" description="Helical" evidence="15">
    <location>
        <begin position="1036"/>
        <end position="1058"/>
    </location>
</feature>
<feature type="region of interest" description="Disordered" evidence="16">
    <location>
        <begin position="369"/>
        <end position="408"/>
    </location>
</feature>
<sequence>MGNDNNNRYISASILPPPPPYESNTSISIHHQHTIPTRNEETNDLSTMYYYSSIDMIRAAHYDPKNPFAFTAEQLSNLVEKRDLKFLNDVGGVFGIAKGLHSDIMQGISENERYPLKTITLNDLVSAASTCNKSSTSDDDDEEDDDAILDEDMLAYCNVEDYEKYHHTKEQPDNDMDDEKEQEMHRQRKLVFGKNILPCIKHKSLFRLIWISLQDKTLILLIVAAIVSLTVGIYEDLTIIEYDSNGNQIPGVQWVEGVAILLAIVLVVLVGSINDYQKEKQFRRLNAQKEHRLIDVIRSGQIQTISIYDIHVGDVLRLVPGDIIAADGVFIQGSNVRCDESATTGESDTVRKARVQECIAWSTSNFTNNQQQQKSMTVITSSSSSNNNNHNRNNNGSHNNNNNNNNDLLMDLDSCPDPFLISGSKIIEGEGTYLVTSVGVHSCHGKIMLSMRTPDDQTPLQQKLNVLAGNIAKFGVSAAGVVFIILLVRCIISYSSDVSPPMTAASVVAQIMHILITAVTVVVVAVPEGLPLAVTLALAYATQRMLKDNNLVRVLAACETMGNATTICSDKTGTLTQNTMAVVAGTFGSSFRFLREPPASRGDLIDLPSIRYKLPLPVRNFINQAMALNSTVYMSTNTAGEQILMGNKTEMAIHHFAQDWMQCEPFELLRTCWAVEHVYSFSSTRKAMATVIRIPILDEYTKKERIIYRLHIKGASEMLLNCCDSIISMHAQSYERFDGIQDGNTYDIETRVMTDANHTRMTKIISSYATRCLRTLAICYRDYDSWPPPQGQKLEDILNGCKLTLLGIIGIEDPLRPGVKSAVAACQRAGVCVRMVTGDNMLTAKSIARQCGIYTPGGKTLDGPTFRQLTHVERQNILPDLQVLARSSPEDKRLLVQSLRELGDIVAVTGDGTNDGPALKAADVGFSMGLGTEVAKEASSIILMDDNFASIVRAISWGRCVNDSVKKFLQFQLTVNITAVALTLVSAVVESKSVLSAVQLLWVNLIMDTFAALALATDPPTPQLLERLPEARTAPLIHASMWKMICGQSIYQITVILLLMYTDMLHLDDATLKTVIFTAFVFCQIFNEVNSRRIDNRLNIFKGITKNKIFIFIFFITLLGQFIIVECGGSALQTVPLNIKHWGVCLFIGVMSLPIGGLIRIVPDDLFFSNTSSIYYHPGSNISRRPPVIPPRDDDVDERLAWHAVPRQQDYDPYDFEKK</sequence>
<evidence type="ECO:0000259" key="17">
    <source>
        <dbReference type="Pfam" id="PF00122"/>
    </source>
</evidence>
<dbReference type="Gene3D" id="1.20.1110.10">
    <property type="entry name" value="Calcium-transporting ATPase, transmembrane domain"/>
    <property type="match status" value="3"/>
</dbReference>
<dbReference type="Pfam" id="PF13246">
    <property type="entry name" value="Cation_ATPase"/>
    <property type="match status" value="1"/>
</dbReference>
<dbReference type="InterPro" id="IPR044492">
    <property type="entry name" value="P_typ_ATPase_HD_dom"/>
</dbReference>
<evidence type="ECO:0000259" key="18">
    <source>
        <dbReference type="Pfam" id="PF00689"/>
    </source>
</evidence>
<dbReference type="SUPFAM" id="SSF56784">
    <property type="entry name" value="HAD-like"/>
    <property type="match status" value="1"/>
</dbReference>
<comment type="caution">
    <text evidence="20">The sequence shown here is derived from an EMBL/GenBank/DDBJ whole genome shotgun (WGS) entry which is preliminary data.</text>
</comment>
<keyword evidence="3 15" id="KW-0109">Calcium transport</keyword>
<dbReference type="Gene3D" id="3.40.50.1000">
    <property type="entry name" value="HAD superfamily/HAD-like"/>
    <property type="match status" value="1"/>
</dbReference>
<dbReference type="InterPro" id="IPR006408">
    <property type="entry name" value="P-type_ATPase_IIB"/>
</dbReference>
<feature type="compositionally biased region" description="Low complexity" evidence="16">
    <location>
        <begin position="381"/>
        <end position="406"/>
    </location>
</feature>
<dbReference type="Pfam" id="PF00122">
    <property type="entry name" value="E1-E2_ATPase"/>
    <property type="match status" value="1"/>
</dbReference>
<evidence type="ECO:0000256" key="7">
    <source>
        <dbReference type="ARBA" id="ARBA00022837"/>
    </source>
</evidence>
<feature type="transmembrane region" description="Helical" evidence="15">
    <location>
        <begin position="1141"/>
        <end position="1162"/>
    </location>
</feature>
<dbReference type="GO" id="GO:0005524">
    <property type="term" value="F:ATP binding"/>
    <property type="evidence" value="ECO:0007669"/>
    <property type="project" value="UniProtKB-KW"/>
</dbReference>
<feature type="transmembrane region" description="Helical" evidence="15">
    <location>
        <begin position="254"/>
        <end position="274"/>
    </location>
</feature>
<feature type="transmembrane region" description="Helical" evidence="15">
    <location>
        <begin position="1109"/>
        <end position="1135"/>
    </location>
</feature>
<feature type="domain" description="Cation-transporting P-type ATPase C-terminal" evidence="18">
    <location>
        <begin position="993"/>
        <end position="1160"/>
    </location>
</feature>
<evidence type="ECO:0000256" key="4">
    <source>
        <dbReference type="ARBA" id="ARBA00022692"/>
    </source>
</evidence>
<evidence type="ECO:0000256" key="3">
    <source>
        <dbReference type="ARBA" id="ARBA00022568"/>
    </source>
</evidence>
<keyword evidence="6 15" id="KW-0547">Nucleotide-binding</keyword>
<dbReference type="InterPro" id="IPR004014">
    <property type="entry name" value="ATPase_P-typ_cation-transptr_N"/>
</dbReference>
<evidence type="ECO:0000259" key="19">
    <source>
        <dbReference type="Pfam" id="PF00690"/>
    </source>
</evidence>
<dbReference type="GO" id="GO:0005886">
    <property type="term" value="C:plasma membrane"/>
    <property type="evidence" value="ECO:0007669"/>
    <property type="project" value="TreeGrafter"/>
</dbReference>
<keyword evidence="21" id="KW-1185">Reference proteome</keyword>
<dbReference type="GO" id="GO:0005388">
    <property type="term" value="F:P-type calcium transporter activity"/>
    <property type="evidence" value="ECO:0007669"/>
    <property type="project" value="UniProtKB-EC"/>
</dbReference>
<evidence type="ECO:0000256" key="13">
    <source>
        <dbReference type="ARBA" id="ARBA00023136"/>
    </source>
</evidence>
<keyword evidence="12 15" id="KW-0406">Ion transport</keyword>
<evidence type="ECO:0000256" key="12">
    <source>
        <dbReference type="ARBA" id="ARBA00023065"/>
    </source>
</evidence>
<evidence type="ECO:0000256" key="9">
    <source>
        <dbReference type="ARBA" id="ARBA00022842"/>
    </source>
</evidence>
<dbReference type="Proteomes" id="UP000646827">
    <property type="component" value="Unassembled WGS sequence"/>
</dbReference>
<feature type="transmembrane region" description="Helical" evidence="15">
    <location>
        <begin position="514"/>
        <end position="541"/>
    </location>
</feature>
<dbReference type="InterPro" id="IPR018303">
    <property type="entry name" value="ATPase_P-typ_P_site"/>
</dbReference>
<dbReference type="FunFam" id="1.20.1110.10:FF:000039">
    <property type="entry name" value="Calcium-transporting ATPase"/>
    <property type="match status" value="1"/>
</dbReference>
<dbReference type="PANTHER" id="PTHR24093">
    <property type="entry name" value="CATION TRANSPORTING ATPASE"/>
    <property type="match status" value="1"/>
</dbReference>
<proteinExistence type="inferred from homology"/>
<dbReference type="InterPro" id="IPR036412">
    <property type="entry name" value="HAD-like_sf"/>
</dbReference>
<dbReference type="InterPro" id="IPR059000">
    <property type="entry name" value="ATPase_P-type_domA"/>
</dbReference>
<dbReference type="SFLD" id="SFLDF00027">
    <property type="entry name" value="p-type_atpase"/>
    <property type="match status" value="1"/>
</dbReference>
<keyword evidence="13 15" id="KW-0472">Membrane</keyword>
<evidence type="ECO:0000256" key="16">
    <source>
        <dbReference type="SAM" id="MobiDB-lite"/>
    </source>
</evidence>
<dbReference type="PROSITE" id="PS00154">
    <property type="entry name" value="ATPASE_E1_E2"/>
    <property type="match status" value="1"/>
</dbReference>
<evidence type="ECO:0000256" key="11">
    <source>
        <dbReference type="ARBA" id="ARBA00022989"/>
    </source>
</evidence>
<dbReference type="EC" id="7.2.2.10" evidence="15"/>
<dbReference type="Gene3D" id="3.40.1110.10">
    <property type="entry name" value="Calcium-transporting ATPase, cytoplasmic domain N"/>
    <property type="match status" value="1"/>
</dbReference>
<dbReference type="SUPFAM" id="SSF81660">
    <property type="entry name" value="Metal cation-transporting ATPase, ATP-binding domain N"/>
    <property type="match status" value="1"/>
</dbReference>
<comment type="catalytic activity">
    <reaction evidence="14 15">
        <text>Ca(2+)(in) + ATP + H2O = Ca(2+)(out) + ADP + phosphate + H(+)</text>
        <dbReference type="Rhea" id="RHEA:18105"/>
        <dbReference type="ChEBI" id="CHEBI:15377"/>
        <dbReference type="ChEBI" id="CHEBI:15378"/>
        <dbReference type="ChEBI" id="CHEBI:29108"/>
        <dbReference type="ChEBI" id="CHEBI:30616"/>
        <dbReference type="ChEBI" id="CHEBI:43474"/>
        <dbReference type="ChEBI" id="CHEBI:456216"/>
        <dbReference type="EC" id="7.2.2.10"/>
    </reaction>
</comment>
<organism evidence="20 21">
    <name type="scientific">Circinella minor</name>
    <dbReference type="NCBI Taxonomy" id="1195481"/>
    <lineage>
        <taxon>Eukaryota</taxon>
        <taxon>Fungi</taxon>
        <taxon>Fungi incertae sedis</taxon>
        <taxon>Mucoromycota</taxon>
        <taxon>Mucoromycotina</taxon>
        <taxon>Mucoromycetes</taxon>
        <taxon>Mucorales</taxon>
        <taxon>Lichtheimiaceae</taxon>
        <taxon>Circinella</taxon>
    </lineage>
</organism>
<comment type="subcellular location">
    <subcellularLocation>
        <location evidence="1">Endomembrane system</location>
        <topology evidence="1">Multi-pass membrane protein</topology>
    </subcellularLocation>
    <subcellularLocation>
        <location evidence="15">Membrane</location>
        <topology evidence="15">Multi-pass membrane protein</topology>
    </subcellularLocation>
</comment>
<feature type="transmembrane region" description="Helical" evidence="15">
    <location>
        <begin position="217"/>
        <end position="234"/>
    </location>
</feature>
<evidence type="ECO:0000256" key="8">
    <source>
        <dbReference type="ARBA" id="ARBA00022840"/>
    </source>
</evidence>
<feature type="domain" description="P-type ATPase A" evidence="17">
    <location>
        <begin position="295"/>
        <end position="450"/>
    </location>
</feature>
<keyword evidence="8 15" id="KW-0067">ATP-binding</keyword>
<dbReference type="GO" id="GO:0012505">
    <property type="term" value="C:endomembrane system"/>
    <property type="evidence" value="ECO:0007669"/>
    <property type="project" value="UniProtKB-SubCell"/>
</dbReference>
<reference evidence="20 21" key="1">
    <citation type="submission" date="2020-12" db="EMBL/GenBank/DDBJ databases">
        <title>Metabolic potential, ecology and presence of endohyphal bacteria is reflected in genomic diversity of Mucoromycotina.</title>
        <authorList>
            <person name="Muszewska A."/>
            <person name="Okrasinska A."/>
            <person name="Steczkiewicz K."/>
            <person name="Drgas O."/>
            <person name="Orlowska M."/>
            <person name="Perlinska-Lenart U."/>
            <person name="Aleksandrzak-Piekarczyk T."/>
            <person name="Szatraj K."/>
            <person name="Zielenkiewicz U."/>
            <person name="Pilsyk S."/>
            <person name="Malc E."/>
            <person name="Mieczkowski P."/>
            <person name="Kruszewska J.S."/>
            <person name="Biernat P."/>
            <person name="Pawlowska J."/>
        </authorList>
    </citation>
    <scope>NUCLEOTIDE SEQUENCE [LARGE SCALE GENOMIC DNA]</scope>
    <source>
        <strain evidence="20 21">CBS 142.35</strain>
    </source>
</reference>
<evidence type="ECO:0000256" key="14">
    <source>
        <dbReference type="ARBA" id="ARBA00048694"/>
    </source>
</evidence>
<dbReference type="GO" id="GO:0006874">
    <property type="term" value="P:intracellular calcium ion homeostasis"/>
    <property type="evidence" value="ECO:0007669"/>
    <property type="project" value="TreeGrafter"/>
</dbReference>
<dbReference type="PRINTS" id="PR00120">
    <property type="entry name" value="HATPASE"/>
</dbReference>
<keyword evidence="10" id="KW-1278">Translocase</keyword>
<dbReference type="Pfam" id="PF00690">
    <property type="entry name" value="Cation_ATPase_N"/>
    <property type="match status" value="1"/>
</dbReference>
<dbReference type="InterPro" id="IPR023298">
    <property type="entry name" value="ATPase_P-typ_TM_dom_sf"/>
</dbReference>
<evidence type="ECO:0000256" key="1">
    <source>
        <dbReference type="ARBA" id="ARBA00004127"/>
    </source>
</evidence>
<keyword evidence="11 15" id="KW-1133">Transmembrane helix</keyword>
<keyword evidence="2 15" id="KW-0813">Transport</keyword>
<dbReference type="InterPro" id="IPR008250">
    <property type="entry name" value="ATPase_P-typ_transduc_dom_A_sf"/>
</dbReference>
<dbReference type="PRINTS" id="PR00119">
    <property type="entry name" value="CATATPASE"/>
</dbReference>
<name>A0A8H7SAN5_9FUNG</name>
<comment type="caution">
    <text evidence="15">Lacks conserved residue(s) required for the propagation of feature annotation.</text>
</comment>
<dbReference type="NCBIfam" id="TIGR01517">
    <property type="entry name" value="ATPase-IIB_Ca"/>
    <property type="match status" value="1"/>
</dbReference>
<evidence type="ECO:0000256" key="5">
    <source>
        <dbReference type="ARBA" id="ARBA00022723"/>
    </source>
</evidence>
<dbReference type="NCBIfam" id="TIGR01494">
    <property type="entry name" value="ATPase_P-type"/>
    <property type="match status" value="2"/>
</dbReference>
<keyword evidence="9" id="KW-0460">Magnesium</keyword>
<protein>
    <recommendedName>
        <fullName evidence="15">Calcium-transporting ATPase</fullName>
        <ecNumber evidence="15">7.2.2.10</ecNumber>
    </recommendedName>
</protein>
<evidence type="ECO:0000256" key="15">
    <source>
        <dbReference type="RuleBase" id="RU361146"/>
    </source>
</evidence>
<dbReference type="PANTHER" id="PTHR24093:SF369">
    <property type="entry name" value="CALCIUM-TRANSPORTING ATPASE"/>
    <property type="match status" value="1"/>
</dbReference>
<keyword evidence="4 15" id="KW-0812">Transmembrane</keyword>
<dbReference type="InterPro" id="IPR006068">
    <property type="entry name" value="ATPase_P-typ_cation-transptr_C"/>
</dbReference>
<dbReference type="InterPro" id="IPR023299">
    <property type="entry name" value="ATPase_P-typ_cyto_dom_N"/>
</dbReference>
<dbReference type="GO" id="GO:0016887">
    <property type="term" value="F:ATP hydrolysis activity"/>
    <property type="evidence" value="ECO:0007669"/>
    <property type="project" value="InterPro"/>
</dbReference>
<keyword evidence="5" id="KW-0479">Metal-binding</keyword>
<comment type="function">
    <text evidence="15">Catalyzes the hydrolysis of ATP coupled with the transport of calcium.</text>
</comment>
<evidence type="ECO:0000256" key="6">
    <source>
        <dbReference type="ARBA" id="ARBA00022741"/>
    </source>
</evidence>
<feature type="domain" description="Cation-transporting P-type ATPase N-terminal" evidence="19">
    <location>
        <begin position="186"/>
        <end position="228"/>
    </location>
</feature>
<feature type="transmembrane region" description="Helical" evidence="15">
    <location>
        <begin position="1070"/>
        <end position="1089"/>
    </location>
</feature>
<feature type="transmembrane region" description="Helical" evidence="15">
    <location>
        <begin position="471"/>
        <end position="494"/>
    </location>
</feature>
<comment type="similarity">
    <text evidence="15">Belongs to the cation transport ATPase (P-type) (TC 3.A.3) family.</text>
</comment>
<dbReference type="SFLD" id="SFLDS00003">
    <property type="entry name" value="Haloacid_Dehalogenase"/>
    <property type="match status" value="1"/>
</dbReference>
<evidence type="ECO:0000256" key="2">
    <source>
        <dbReference type="ARBA" id="ARBA00022448"/>
    </source>
</evidence>
<dbReference type="SFLD" id="SFLDG00002">
    <property type="entry name" value="C1.7:_P-type_atpase_like"/>
    <property type="match status" value="1"/>
</dbReference>
<dbReference type="Pfam" id="PF00689">
    <property type="entry name" value="Cation_ATPase_C"/>
    <property type="match status" value="1"/>
</dbReference>